<dbReference type="PROSITE" id="PS51273">
    <property type="entry name" value="GATASE_TYPE_1"/>
    <property type="match status" value="1"/>
</dbReference>
<dbReference type="Gene3D" id="3.40.50.880">
    <property type="match status" value="1"/>
</dbReference>
<name>A0A6J6X096_9ZZZZ</name>
<evidence type="ECO:0000256" key="1">
    <source>
        <dbReference type="ARBA" id="ARBA00022801"/>
    </source>
</evidence>
<dbReference type="GO" id="GO:0005829">
    <property type="term" value="C:cytosol"/>
    <property type="evidence" value="ECO:0007669"/>
    <property type="project" value="TreeGrafter"/>
</dbReference>
<dbReference type="EMBL" id="CAFAAG010000028">
    <property type="protein sequence ID" value="CAB4790342.1"/>
    <property type="molecule type" value="Genomic_DNA"/>
</dbReference>
<evidence type="ECO:0000256" key="4">
    <source>
        <dbReference type="ARBA" id="ARBA00023239"/>
    </source>
</evidence>
<dbReference type="PIRSF" id="PIRSF005639">
    <property type="entry name" value="Glut_amidoT_SNO"/>
    <property type="match status" value="1"/>
</dbReference>
<keyword evidence="2" id="KW-0663">Pyridoxal phosphate</keyword>
<keyword evidence="4" id="KW-0456">Lyase</keyword>
<dbReference type="FunFam" id="3.40.50.880:FF:000010">
    <property type="entry name" value="uncharacterized protein LOC100176842 isoform X2"/>
    <property type="match status" value="1"/>
</dbReference>
<proteinExistence type="inferred from homology"/>
<dbReference type="HAMAP" id="MF_01615">
    <property type="entry name" value="PdxT"/>
    <property type="match status" value="1"/>
</dbReference>
<dbReference type="GO" id="GO:0008614">
    <property type="term" value="P:pyridoxine metabolic process"/>
    <property type="evidence" value="ECO:0007669"/>
    <property type="project" value="TreeGrafter"/>
</dbReference>
<dbReference type="GO" id="GO:0004359">
    <property type="term" value="F:glutaminase activity"/>
    <property type="evidence" value="ECO:0007669"/>
    <property type="project" value="UniProtKB-EC"/>
</dbReference>
<evidence type="ECO:0000256" key="5">
    <source>
        <dbReference type="ARBA" id="ARBA00049534"/>
    </source>
</evidence>
<sequence>MKVGILALQGAFAVHEEMLQSLGANTVQVRTPQDLNAVDALVMPGGESTTMSHLLSTSQLFDPIAKRINDAMPVFGTCAGMILLAKSIADGRPDQRFYGAIDIDIQRNAYGRQVESFETDLDIEGLESPFHAMFIRAPQVVRIGSDVEVLSTHEDKVVLARQGSVMVASFHPELTSDSRIHSLFLQEV</sequence>
<dbReference type="SUPFAM" id="SSF52317">
    <property type="entry name" value="Class I glutamine amidotransferase-like"/>
    <property type="match status" value="1"/>
</dbReference>
<dbReference type="GO" id="GO:0042823">
    <property type="term" value="P:pyridoxal phosphate biosynthetic process"/>
    <property type="evidence" value="ECO:0007669"/>
    <property type="project" value="InterPro"/>
</dbReference>
<reference evidence="6" key="1">
    <citation type="submission" date="2020-05" db="EMBL/GenBank/DDBJ databases">
        <authorList>
            <person name="Chiriac C."/>
            <person name="Salcher M."/>
            <person name="Ghai R."/>
            <person name="Kavagutti S V."/>
        </authorList>
    </citation>
    <scope>NUCLEOTIDE SEQUENCE</scope>
</reference>
<dbReference type="AlphaFoldDB" id="A0A6J6X096"/>
<keyword evidence="1" id="KW-0378">Hydrolase</keyword>
<dbReference type="PANTHER" id="PTHR31559:SF0">
    <property type="entry name" value="PYRIDOXAL 5'-PHOSPHATE SYNTHASE SUBUNIT SNO1-RELATED"/>
    <property type="match status" value="1"/>
</dbReference>
<comment type="catalytic activity">
    <reaction evidence="5">
        <text>L-glutamine + H2O = L-glutamate + NH4(+)</text>
        <dbReference type="Rhea" id="RHEA:15889"/>
        <dbReference type="ChEBI" id="CHEBI:15377"/>
        <dbReference type="ChEBI" id="CHEBI:28938"/>
        <dbReference type="ChEBI" id="CHEBI:29985"/>
        <dbReference type="ChEBI" id="CHEBI:58359"/>
        <dbReference type="EC" id="3.5.1.2"/>
    </reaction>
</comment>
<protein>
    <submittedName>
        <fullName evidence="6">Unannotated protein</fullName>
    </submittedName>
</protein>
<dbReference type="Pfam" id="PF01174">
    <property type="entry name" value="SNO"/>
    <property type="match status" value="1"/>
</dbReference>
<dbReference type="PROSITE" id="PS51274">
    <property type="entry name" value="GATASE_COBBQ"/>
    <property type="match status" value="1"/>
</dbReference>
<evidence type="ECO:0000313" key="6">
    <source>
        <dbReference type="EMBL" id="CAB4790342.1"/>
    </source>
</evidence>
<dbReference type="GO" id="GO:1903600">
    <property type="term" value="C:glutaminase complex"/>
    <property type="evidence" value="ECO:0007669"/>
    <property type="project" value="TreeGrafter"/>
</dbReference>
<organism evidence="6">
    <name type="scientific">freshwater metagenome</name>
    <dbReference type="NCBI Taxonomy" id="449393"/>
    <lineage>
        <taxon>unclassified sequences</taxon>
        <taxon>metagenomes</taxon>
        <taxon>ecological metagenomes</taxon>
    </lineage>
</organism>
<evidence type="ECO:0000256" key="2">
    <source>
        <dbReference type="ARBA" id="ARBA00022898"/>
    </source>
</evidence>
<dbReference type="InterPro" id="IPR029062">
    <property type="entry name" value="Class_I_gatase-like"/>
</dbReference>
<dbReference type="NCBIfam" id="TIGR03800">
    <property type="entry name" value="PLP_synth_Pdx2"/>
    <property type="match status" value="1"/>
</dbReference>
<dbReference type="GO" id="GO:0016829">
    <property type="term" value="F:lyase activity"/>
    <property type="evidence" value="ECO:0007669"/>
    <property type="project" value="UniProtKB-KW"/>
</dbReference>
<dbReference type="PANTHER" id="PTHR31559">
    <property type="entry name" value="PYRIDOXAL 5'-PHOSPHATE SYNTHASE SUBUNIT SNO"/>
    <property type="match status" value="1"/>
</dbReference>
<dbReference type="CDD" id="cd01749">
    <property type="entry name" value="GATase1_PB"/>
    <property type="match status" value="1"/>
</dbReference>
<gene>
    <name evidence="6" type="ORF">UFOPK2975_00545</name>
</gene>
<dbReference type="PROSITE" id="PS51130">
    <property type="entry name" value="PDXT_SNO_2"/>
    <property type="match status" value="1"/>
</dbReference>
<evidence type="ECO:0000256" key="3">
    <source>
        <dbReference type="ARBA" id="ARBA00022962"/>
    </source>
</evidence>
<keyword evidence="3" id="KW-0315">Glutamine amidotransferase</keyword>
<accession>A0A6J6X096</accession>
<dbReference type="InterPro" id="IPR002161">
    <property type="entry name" value="PdxT/SNO"/>
</dbReference>